<dbReference type="InterPro" id="IPR011009">
    <property type="entry name" value="Kinase-like_dom_sf"/>
</dbReference>
<dbReference type="AlphaFoldDB" id="A0A8T4KRC3"/>
<proteinExistence type="predicted"/>
<protein>
    <recommendedName>
        <fullName evidence="3">Aminoglycoside phosphotransferase domain-containing protein</fullName>
    </recommendedName>
</protein>
<gene>
    <name evidence="1" type="ORF">J4415_03470</name>
</gene>
<accession>A0A8T4KRC3</accession>
<sequence>MDGAAEILADMGIEKFDVIQIAQTGGSGPKVVIISANGYMYALKFGKTRIPISDQLKNRGILVDLIGESRLPKVMQFKRYPDGSEAMLITAPSRNTLHDVVTLDNMGIGEKEILRTVDDIVSRFIVMWKQTILPYKDNVCTRPLIFRNERIFNFLDQLVINSLPFSELKGRNIIVNKKNLGNISDLIQVANQDNSPKYMVTCHADPNADNILISPTLNSKSTCYWWLIDYEWVGQISWILSASHFLGWWISNASRLKSRLETNITPESLEFSYEVYRSELMNNIITRCARKIARFAKQIKEPDGWDLKLRRMVALLILGDVRFAGARSREAYTHYLIAEGFQLLSEVKEKTT</sequence>
<organism evidence="1 2">
    <name type="scientific">Candidatus Iainarchaeum sp</name>
    <dbReference type="NCBI Taxonomy" id="3101447"/>
    <lineage>
        <taxon>Archaea</taxon>
        <taxon>Candidatus Iainarchaeota</taxon>
        <taxon>Candidatus Iainarchaeia</taxon>
        <taxon>Candidatus Iainarchaeales</taxon>
        <taxon>Candidatus Iainarchaeaceae</taxon>
        <taxon>Candidatus Iainarchaeum</taxon>
    </lineage>
</organism>
<name>A0A8T4KRC3_9ARCH</name>
<evidence type="ECO:0000313" key="1">
    <source>
        <dbReference type="EMBL" id="MBS3057658.1"/>
    </source>
</evidence>
<reference evidence="1" key="1">
    <citation type="submission" date="2021-03" db="EMBL/GenBank/DDBJ databases">
        <authorList>
            <person name="Jaffe A."/>
        </authorList>
    </citation>
    <scope>NUCLEOTIDE SEQUENCE</scope>
    <source>
        <strain evidence="1">RIFCSPHIGHO2_01_FULL_AR10_44_11</strain>
    </source>
</reference>
<dbReference type="EMBL" id="JAGVWD010000052">
    <property type="protein sequence ID" value="MBS3057658.1"/>
    <property type="molecule type" value="Genomic_DNA"/>
</dbReference>
<dbReference type="Proteomes" id="UP000677687">
    <property type="component" value="Unassembled WGS sequence"/>
</dbReference>
<evidence type="ECO:0000313" key="2">
    <source>
        <dbReference type="Proteomes" id="UP000677687"/>
    </source>
</evidence>
<evidence type="ECO:0008006" key="3">
    <source>
        <dbReference type="Google" id="ProtNLM"/>
    </source>
</evidence>
<reference evidence="1" key="2">
    <citation type="submission" date="2021-05" db="EMBL/GenBank/DDBJ databases">
        <title>Protein family content uncovers lineage relationships and bacterial pathway maintenance mechanisms in DPANN archaea.</title>
        <authorList>
            <person name="Castelle C.J."/>
            <person name="Meheust R."/>
            <person name="Jaffe A.L."/>
            <person name="Seitz K."/>
            <person name="Gong X."/>
            <person name="Baker B.J."/>
            <person name="Banfield J.F."/>
        </authorList>
    </citation>
    <scope>NUCLEOTIDE SEQUENCE</scope>
    <source>
        <strain evidence="1">RIFCSPHIGHO2_01_FULL_AR10_44_11</strain>
    </source>
</reference>
<dbReference type="SUPFAM" id="SSF56112">
    <property type="entry name" value="Protein kinase-like (PK-like)"/>
    <property type="match status" value="1"/>
</dbReference>
<comment type="caution">
    <text evidence="1">The sequence shown here is derived from an EMBL/GenBank/DDBJ whole genome shotgun (WGS) entry which is preliminary data.</text>
</comment>